<organism evidence="1 2">
    <name type="scientific">Nocardia uniformis</name>
    <dbReference type="NCBI Taxonomy" id="53432"/>
    <lineage>
        <taxon>Bacteria</taxon>
        <taxon>Bacillati</taxon>
        <taxon>Actinomycetota</taxon>
        <taxon>Actinomycetes</taxon>
        <taxon>Mycobacteriales</taxon>
        <taxon>Nocardiaceae</taxon>
        <taxon>Nocardia</taxon>
    </lineage>
</organism>
<dbReference type="EMBL" id="JABELX010000003">
    <property type="protein sequence ID" value="NNH69486.1"/>
    <property type="molecule type" value="Genomic_DNA"/>
</dbReference>
<dbReference type="Proteomes" id="UP000586827">
    <property type="component" value="Unassembled WGS sequence"/>
</dbReference>
<gene>
    <name evidence="1" type="ORF">HLB23_06315</name>
</gene>
<dbReference type="RefSeq" id="WP_067526528.1">
    <property type="nucleotide sequence ID" value="NZ_JABELX010000003.1"/>
</dbReference>
<proteinExistence type="predicted"/>
<comment type="caution">
    <text evidence="1">The sequence shown here is derived from an EMBL/GenBank/DDBJ whole genome shotgun (WGS) entry which is preliminary data.</text>
</comment>
<name>A0A849BWW5_9NOCA</name>
<reference evidence="1 2" key="1">
    <citation type="submission" date="2020-05" db="EMBL/GenBank/DDBJ databases">
        <title>MicrobeNet Type strains.</title>
        <authorList>
            <person name="Nicholson A.C."/>
        </authorList>
    </citation>
    <scope>NUCLEOTIDE SEQUENCE [LARGE SCALE GENOMIC DNA]</scope>
    <source>
        <strain evidence="1 2">JCM 3224</strain>
    </source>
</reference>
<protein>
    <submittedName>
        <fullName evidence="1">Uncharacterized protein</fullName>
    </submittedName>
</protein>
<dbReference type="AlphaFoldDB" id="A0A849BWW5"/>
<accession>A0A849BWW5</accession>
<keyword evidence="2" id="KW-1185">Reference proteome</keyword>
<sequence>MTEHTVTVPETVRWLHEEGLRRLAGIGARQPNPIAAYTVSVDTGAVTAYPDAGAGATTFEVEDLPPPADSARRLVVVGITTATAALVVDLATVFQMAINADHPEQLARAWAMQLMLNPDITVTTNSAATAIGGSDRYRHTFIPGGGATLLNIDDARPPLTTVTLNPVTEGVNHLDVLSDDSAECYLGAQFWQLREVLRIDDNTWSALSATLDPRMAEDTIS</sequence>
<evidence type="ECO:0000313" key="1">
    <source>
        <dbReference type="EMBL" id="NNH69486.1"/>
    </source>
</evidence>
<evidence type="ECO:0000313" key="2">
    <source>
        <dbReference type="Proteomes" id="UP000586827"/>
    </source>
</evidence>